<dbReference type="OrthoDB" id="2218040at2759"/>
<dbReference type="PANTHER" id="PTHR16134">
    <property type="entry name" value="F-BOX/TPR REPEAT PROTEIN POF3"/>
    <property type="match status" value="1"/>
</dbReference>
<dbReference type="EMBL" id="PJQM01000601">
    <property type="protein sequence ID" value="RCI04706.1"/>
    <property type="molecule type" value="Genomic_DNA"/>
</dbReference>
<evidence type="ECO:0000313" key="3">
    <source>
        <dbReference type="Proteomes" id="UP000253551"/>
    </source>
</evidence>
<keyword evidence="3" id="KW-1185">Reference proteome</keyword>
<evidence type="ECO:0000259" key="1">
    <source>
        <dbReference type="PROSITE" id="PS50181"/>
    </source>
</evidence>
<protein>
    <recommendedName>
        <fullName evidence="1">F-box domain-containing protein</fullName>
    </recommendedName>
</protein>
<accession>A0A367KR85</accession>
<organism evidence="2 3">
    <name type="scientific">Rhizopus stolonifer</name>
    <name type="common">Rhizopus nigricans</name>
    <dbReference type="NCBI Taxonomy" id="4846"/>
    <lineage>
        <taxon>Eukaryota</taxon>
        <taxon>Fungi</taxon>
        <taxon>Fungi incertae sedis</taxon>
        <taxon>Mucoromycota</taxon>
        <taxon>Mucoromycotina</taxon>
        <taxon>Mucoromycetes</taxon>
        <taxon>Mucorales</taxon>
        <taxon>Mucorineae</taxon>
        <taxon>Rhizopodaceae</taxon>
        <taxon>Rhizopus</taxon>
    </lineage>
</organism>
<dbReference type="CDD" id="cd09917">
    <property type="entry name" value="F-box_SF"/>
    <property type="match status" value="1"/>
</dbReference>
<dbReference type="Gene3D" id="1.20.1280.50">
    <property type="match status" value="1"/>
</dbReference>
<dbReference type="InterPro" id="IPR036047">
    <property type="entry name" value="F-box-like_dom_sf"/>
</dbReference>
<dbReference type="SUPFAM" id="SSF81383">
    <property type="entry name" value="F-box domain"/>
    <property type="match status" value="1"/>
</dbReference>
<dbReference type="InterPro" id="IPR001810">
    <property type="entry name" value="F-box_dom"/>
</dbReference>
<evidence type="ECO:0000313" key="2">
    <source>
        <dbReference type="EMBL" id="RCI04706.1"/>
    </source>
</evidence>
<dbReference type="AlphaFoldDB" id="A0A367KR85"/>
<comment type="caution">
    <text evidence="2">The sequence shown here is derived from an EMBL/GenBank/DDBJ whole genome shotgun (WGS) entry which is preliminary data.</text>
</comment>
<dbReference type="Proteomes" id="UP000253551">
    <property type="component" value="Unassembled WGS sequence"/>
</dbReference>
<dbReference type="SMART" id="SM00256">
    <property type="entry name" value="FBOX"/>
    <property type="match status" value="1"/>
</dbReference>
<name>A0A367KR85_RHIST</name>
<dbReference type="Gene3D" id="3.80.10.10">
    <property type="entry name" value="Ribonuclease Inhibitor"/>
    <property type="match status" value="2"/>
</dbReference>
<reference evidence="2 3" key="1">
    <citation type="journal article" date="2018" name="G3 (Bethesda)">
        <title>Phylogenetic and Phylogenomic Definition of Rhizopus Species.</title>
        <authorList>
            <person name="Gryganskyi A.P."/>
            <person name="Golan J."/>
            <person name="Dolatabadi S."/>
            <person name="Mondo S."/>
            <person name="Robb S."/>
            <person name="Idnurm A."/>
            <person name="Muszewska A."/>
            <person name="Steczkiewicz K."/>
            <person name="Masonjones S."/>
            <person name="Liao H.L."/>
            <person name="Gajdeczka M.T."/>
            <person name="Anike F."/>
            <person name="Vuek A."/>
            <person name="Anishchenko I.M."/>
            <person name="Voigt K."/>
            <person name="de Hoog G.S."/>
            <person name="Smith M.E."/>
            <person name="Heitman J."/>
            <person name="Vilgalys R."/>
            <person name="Stajich J.E."/>
        </authorList>
    </citation>
    <scope>NUCLEOTIDE SEQUENCE [LARGE SCALE GENOMIC DNA]</scope>
    <source>
        <strain evidence="2 3">LSU 92-RS-03</strain>
    </source>
</reference>
<dbReference type="InterPro" id="IPR032675">
    <property type="entry name" value="LRR_dom_sf"/>
</dbReference>
<dbReference type="PANTHER" id="PTHR16134:SF119">
    <property type="entry name" value="AT02038P-RELATED"/>
    <property type="match status" value="1"/>
</dbReference>
<sequence length="594" mass="68914">MSTWSSLPSELLLHIFRQLDGRDALRCQLVCREWSNMAQQAAYASVRISKTHRLHKFVRTLSTAPSLPGNYVKTLTINHVDFNDSEDIESETDSDTDSDIDFSINNEKREDLEDMFYTLAQYTPWLENLQSNHTTRLFWLLVMQLRYEQHWTHVTQLPKPSNTDDTQHYRGAVLALRDTIKDVTLLDASAWGSKKQDKKQHNLFIKALAEFKQLKTLRFELDMNCSLVKLNNIIDAFSTMEYLLIESKENFTSKAVEFISTNTTLRRIDLKGYMIAPEFLVYLVTKFSDLKQLEIKADKCSFHDNLSTKDRQELAQFLLSLDQCEVRNMECNDMHHFIRTLKDEHRCGSLTVAVYLKKAEEDQVNYLSTLIKYNRKAPFHSQVRLTVYNDMLSGPLSTILSDYGETIDELQIKGVVCFSSDNTNRNPRLDLQEVLTACIKLERLELSDLHFTDLHLMQTSPIQSLSLSSCTFRPTVFQDISKCLPQLSALQIVYSNILDIDGKNMTKNMSHVYFDMPHTAFESFSFVMSGDTNPSLFKVTQETGVMYYKCREYNMIDATSEQYYQAHQHHLRTFHLQCKSAKHVYIVRACSTLY</sequence>
<dbReference type="Pfam" id="PF12937">
    <property type="entry name" value="F-box-like"/>
    <property type="match status" value="1"/>
</dbReference>
<feature type="domain" description="F-box" evidence="1">
    <location>
        <begin position="1"/>
        <end position="46"/>
    </location>
</feature>
<gene>
    <name evidence="2" type="ORF">CU098_010999</name>
</gene>
<dbReference type="PROSITE" id="PS50181">
    <property type="entry name" value="FBOX"/>
    <property type="match status" value="1"/>
</dbReference>
<proteinExistence type="predicted"/>
<dbReference type="SUPFAM" id="SSF52047">
    <property type="entry name" value="RNI-like"/>
    <property type="match status" value="1"/>
</dbReference>